<keyword evidence="3" id="KW-1185">Reference proteome</keyword>
<dbReference type="Proteomes" id="UP000002195">
    <property type="component" value="Unassembled WGS sequence"/>
</dbReference>
<dbReference type="EMBL" id="AAFI02000131">
    <property type="protein sequence ID" value="EAL62839.1"/>
    <property type="molecule type" value="Genomic_DNA"/>
</dbReference>
<dbReference type="PaxDb" id="44689-DDB0188311"/>
<organism evidence="2 3">
    <name type="scientific">Dictyostelium discoideum</name>
    <name type="common">Social amoeba</name>
    <dbReference type="NCBI Taxonomy" id="44689"/>
    <lineage>
        <taxon>Eukaryota</taxon>
        <taxon>Amoebozoa</taxon>
        <taxon>Evosea</taxon>
        <taxon>Eumycetozoa</taxon>
        <taxon>Dictyostelia</taxon>
        <taxon>Dictyosteliales</taxon>
        <taxon>Dictyosteliaceae</taxon>
        <taxon>Dictyostelium</taxon>
    </lineage>
</organism>
<comment type="caution">
    <text evidence="2">The sequence shown here is derived from an EMBL/GenBank/DDBJ whole genome shotgun (WGS) entry which is preliminary data.</text>
</comment>
<dbReference type="KEGG" id="ddi:DDB_G0289211"/>
<dbReference type="Pfam" id="PF09511">
    <property type="entry name" value="RNA_lig_T4_1"/>
    <property type="match status" value="1"/>
</dbReference>
<dbReference type="GeneID" id="8627013"/>
<evidence type="ECO:0000313" key="3">
    <source>
        <dbReference type="Proteomes" id="UP000002195"/>
    </source>
</evidence>
<dbReference type="dictyBase" id="DDB_G0289211"/>
<name>Q54HU9_DICDI</name>
<evidence type="ECO:0000313" key="2">
    <source>
        <dbReference type="EMBL" id="EAL62839.1"/>
    </source>
</evidence>
<dbReference type="SMR" id="Q54HU9"/>
<feature type="domain" description="T4 RNA ligase 1-like N-terminal" evidence="1">
    <location>
        <begin position="79"/>
        <end position="308"/>
    </location>
</feature>
<dbReference type="InParanoid" id="Q54HU9"/>
<dbReference type="OMA" id="CFNYDFC"/>
<protein>
    <recommendedName>
        <fullName evidence="1">T4 RNA ligase 1-like N-terminal domain-containing protein</fullName>
    </recommendedName>
</protein>
<accession>Q54HU9</accession>
<dbReference type="HOGENOM" id="CLU_591127_0_0_1"/>
<gene>
    <name evidence="2" type="ORF">DDB_G0289211</name>
</gene>
<dbReference type="eggNOG" id="ENOG502SR6H">
    <property type="taxonomic scope" value="Eukaryota"/>
</dbReference>
<dbReference type="RefSeq" id="XP_636340.1">
    <property type="nucleotide sequence ID" value="XM_631248.1"/>
</dbReference>
<proteinExistence type="predicted"/>
<reference evidence="2 3" key="1">
    <citation type="journal article" date="2005" name="Nature">
        <title>The genome of the social amoeba Dictyostelium discoideum.</title>
        <authorList>
            <consortium name="The Dictyostelium discoideum Sequencing Consortium"/>
            <person name="Eichinger L."/>
            <person name="Pachebat J.A."/>
            <person name="Glockner G."/>
            <person name="Rajandream M.A."/>
            <person name="Sucgang R."/>
            <person name="Berriman M."/>
            <person name="Song J."/>
            <person name="Olsen R."/>
            <person name="Szafranski K."/>
            <person name="Xu Q."/>
            <person name="Tunggal B."/>
            <person name="Kummerfeld S."/>
            <person name="Madera M."/>
            <person name="Konfortov B.A."/>
            <person name="Rivero F."/>
            <person name="Bankier A.T."/>
            <person name="Lehmann R."/>
            <person name="Hamlin N."/>
            <person name="Davies R."/>
            <person name="Gaudet P."/>
            <person name="Fey P."/>
            <person name="Pilcher K."/>
            <person name="Chen G."/>
            <person name="Saunders D."/>
            <person name="Sodergren E."/>
            <person name="Davis P."/>
            <person name="Kerhornou A."/>
            <person name="Nie X."/>
            <person name="Hall N."/>
            <person name="Anjard C."/>
            <person name="Hemphill L."/>
            <person name="Bason N."/>
            <person name="Farbrother P."/>
            <person name="Desany B."/>
            <person name="Just E."/>
            <person name="Morio T."/>
            <person name="Rost R."/>
            <person name="Churcher C."/>
            <person name="Cooper J."/>
            <person name="Haydock S."/>
            <person name="van Driessche N."/>
            <person name="Cronin A."/>
            <person name="Goodhead I."/>
            <person name="Muzny D."/>
            <person name="Mourier T."/>
            <person name="Pain A."/>
            <person name="Lu M."/>
            <person name="Harper D."/>
            <person name="Lindsay R."/>
            <person name="Hauser H."/>
            <person name="James K."/>
            <person name="Quiles M."/>
            <person name="Madan Babu M."/>
            <person name="Saito T."/>
            <person name="Buchrieser C."/>
            <person name="Wardroper A."/>
            <person name="Felder M."/>
            <person name="Thangavelu M."/>
            <person name="Johnson D."/>
            <person name="Knights A."/>
            <person name="Loulseged H."/>
            <person name="Mungall K."/>
            <person name="Oliver K."/>
            <person name="Price C."/>
            <person name="Quail M.A."/>
            <person name="Urushihara H."/>
            <person name="Hernandez J."/>
            <person name="Rabbinowitsch E."/>
            <person name="Steffen D."/>
            <person name="Sanders M."/>
            <person name="Ma J."/>
            <person name="Kohara Y."/>
            <person name="Sharp S."/>
            <person name="Simmonds M."/>
            <person name="Spiegler S."/>
            <person name="Tivey A."/>
            <person name="Sugano S."/>
            <person name="White B."/>
            <person name="Walker D."/>
            <person name="Woodward J."/>
            <person name="Winckler T."/>
            <person name="Tanaka Y."/>
            <person name="Shaulsky G."/>
            <person name="Schleicher M."/>
            <person name="Weinstock G."/>
            <person name="Rosenthal A."/>
            <person name="Cox E.C."/>
            <person name="Chisholm R.L."/>
            <person name="Gibbs R."/>
            <person name="Loomis W.F."/>
            <person name="Platzer M."/>
            <person name="Kay R.R."/>
            <person name="Williams J."/>
            <person name="Dear P.H."/>
            <person name="Noegel A.A."/>
            <person name="Barrell B."/>
            <person name="Kuspa A."/>
        </authorList>
    </citation>
    <scope>NUCLEOTIDE SEQUENCE [LARGE SCALE GENOMIC DNA]</scope>
    <source>
        <strain evidence="2 3">AX4</strain>
    </source>
</reference>
<sequence>MTQFIDRNQSYKLRNSTLFPHDITIEDCREAIKDAAGFRETTKNGLICFNYDFCFKDSFPNPDIEPDDKKAFLYKVRRECRGLIFNEATSEIVCRKLHKFFNINEQQETKEELIKLDENFIVLEKLDGSLIAPILINGKAAWGSKSGITDLTIKVEKHIQLKLKDNNIRYDDFALEWMLKGYTPLFEWCSESNQIVLYYAIDNLNLIAMRNMKTGEYLTHDEMVKITAPFNVPVVTCVDLKSHTHFSKLYSELNGADKSITTTSEEFINTGASKLLKIVLGLENCEGYILKFDSGKTYKMKSNWYFEYHSIAPNIKYVLEKDVFYLILNDGLGGIDDIIAKITASGPVPQRYYQIQEFGKELLQKLEDLSIRVIQFIKESKSQGKLRKHISSDNSVSNAFKNFVFRFYDSVEANDKVTKHIGDVSKHIMEKLKLLCTNSSKLEECRIILGGIKFTEDKPKLSD</sequence>
<dbReference type="FunCoup" id="Q54HU9">
    <property type="interactions" value="1"/>
</dbReference>
<dbReference type="AlphaFoldDB" id="Q54HU9"/>
<dbReference type="VEuPathDB" id="AmoebaDB:DDB_G0289211"/>
<dbReference type="InterPro" id="IPR019039">
    <property type="entry name" value="T4-Rnl1-like_N"/>
</dbReference>
<evidence type="ECO:0000259" key="1">
    <source>
        <dbReference type="Pfam" id="PF09511"/>
    </source>
</evidence>